<accession>A0A2H4PA20</accession>
<dbReference type="EMBL" id="MG198784">
    <property type="protein sequence ID" value="ATW59067.1"/>
    <property type="molecule type" value="Genomic_DNA"/>
</dbReference>
<dbReference type="OrthoDB" id="9499at10239"/>
<protein>
    <submittedName>
        <fullName evidence="1">Head-to-tail adaptor</fullName>
    </submittedName>
</protein>
<evidence type="ECO:0000313" key="1">
    <source>
        <dbReference type="EMBL" id="ATW59067.1"/>
    </source>
</evidence>
<sequence>MTYPPHGLTAEILAKYLPEGMIDPDTPNIQTAIDAAVGFLRDTANWHVFPAVTEVLTVDGEGGVVLTLPTLQVNSIDTVTERGRELEEWTDYEWSATGDLKRLRGCWTTTWRGITVEMNHGYPLEVDDTINADLAALMAALGAAVATAAANPLGIPEVMGPFQWTGTGGSWVGDSATTLGRFTLPWSA</sequence>
<gene>
    <name evidence="1" type="ORF">PHIRE_GUSTAV_7</name>
</gene>
<evidence type="ECO:0000313" key="2">
    <source>
        <dbReference type="Proteomes" id="UP000241392"/>
    </source>
</evidence>
<dbReference type="Proteomes" id="UP000241392">
    <property type="component" value="Segment"/>
</dbReference>
<keyword evidence="2" id="KW-1185">Reference proteome</keyword>
<proteinExistence type="predicted"/>
<name>A0A2H4PA20_9CAUD</name>
<organism evidence="1 2">
    <name type="scientific">Gordonia phage Gustav</name>
    <dbReference type="NCBI Taxonomy" id="2047872"/>
    <lineage>
        <taxon>Viruses</taxon>
        <taxon>Duplodnaviria</taxon>
        <taxon>Heunggongvirae</taxon>
        <taxon>Uroviricota</taxon>
        <taxon>Caudoviricetes</taxon>
        <taxon>Gustavvirus</taxon>
        <taxon>Gustavvirus gustav</taxon>
    </lineage>
</organism>
<reference evidence="2" key="1">
    <citation type="submission" date="2017-10" db="EMBL/GenBank/DDBJ databases">
        <authorList>
            <person name="Banno H."/>
            <person name="Chua N.-H."/>
        </authorList>
    </citation>
    <scope>NUCLEOTIDE SEQUENCE [LARGE SCALE GENOMIC DNA]</scope>
</reference>